<evidence type="ECO:0000313" key="2">
    <source>
        <dbReference type="EMBL" id="MBW8635830.1"/>
    </source>
</evidence>
<dbReference type="Gene3D" id="3.30.450.20">
    <property type="entry name" value="PAS domain"/>
    <property type="match status" value="1"/>
</dbReference>
<accession>A0AAE2ZJP0</accession>
<keyword evidence="1" id="KW-0812">Transmembrane</keyword>
<name>A0AAE2ZJP0_9HYPH</name>
<dbReference type="Gene3D" id="6.10.340.10">
    <property type="match status" value="1"/>
</dbReference>
<dbReference type="AlphaFoldDB" id="A0AAE2ZJP0"/>
<evidence type="ECO:0008006" key="4">
    <source>
        <dbReference type="Google" id="ProtNLM"/>
    </source>
</evidence>
<keyword evidence="1" id="KW-1133">Transmembrane helix</keyword>
<comment type="caution">
    <text evidence="2">The sequence shown here is derived from an EMBL/GenBank/DDBJ whole genome shotgun (WGS) entry which is preliminary data.</text>
</comment>
<evidence type="ECO:0000313" key="3">
    <source>
        <dbReference type="Proteomes" id="UP001196509"/>
    </source>
</evidence>
<dbReference type="EMBL" id="JAICBX010000001">
    <property type="protein sequence ID" value="MBW8635830.1"/>
    <property type="molecule type" value="Genomic_DNA"/>
</dbReference>
<gene>
    <name evidence="2" type="ORF">K1W69_01420</name>
</gene>
<keyword evidence="3" id="KW-1185">Reference proteome</keyword>
<keyword evidence="1" id="KW-0472">Membrane</keyword>
<reference evidence="2" key="1">
    <citation type="submission" date="2021-08" db="EMBL/GenBank/DDBJ databases">
        <title>Hoeflea bacterium WL0058 sp. nov., isolated from the sediment.</title>
        <authorList>
            <person name="Wang L."/>
            <person name="Zhang D."/>
        </authorList>
    </citation>
    <scope>NUCLEOTIDE SEQUENCE</scope>
    <source>
        <strain evidence="2">WL0058</strain>
    </source>
</reference>
<dbReference type="RefSeq" id="WP_220226547.1">
    <property type="nucleotide sequence ID" value="NZ_JAICBX010000001.1"/>
</dbReference>
<proteinExistence type="predicted"/>
<feature type="transmembrane region" description="Helical" evidence="1">
    <location>
        <begin position="243"/>
        <end position="267"/>
    </location>
</feature>
<dbReference type="Proteomes" id="UP001196509">
    <property type="component" value="Unassembled WGS sequence"/>
</dbReference>
<organism evidence="2 3">
    <name type="scientific">Flavimaribacter sediminis</name>
    <dbReference type="NCBI Taxonomy" id="2865987"/>
    <lineage>
        <taxon>Bacteria</taxon>
        <taxon>Pseudomonadati</taxon>
        <taxon>Pseudomonadota</taxon>
        <taxon>Alphaproteobacteria</taxon>
        <taxon>Hyphomicrobiales</taxon>
        <taxon>Rhizobiaceae</taxon>
        <taxon>Flavimaribacter</taxon>
    </lineage>
</organism>
<sequence>MEAVTIRGEALRNTFTKTIEREWTGLQAASRIIDPSDPVALRDIFTAVSRRGRNVAWAGYADRSGVLVAGSRGLLEGENVRDEEWFSSGLEGNFVGEVREFRPLARFIQTEEEELLKYIDMSAPTLDATGKVTGVVVYRLRISAMEDYLSELAHDMRTDVFLFDTNGDEIFSIHERSPVPLSPASMQLIETGTAGTRLLEGSDEVLYAVSHMPSLSYSVMPSLGWELAVRVPGRTSETGLRELSISILLIVVGLAIALLVATQIFVFHFIRPLARLSEEATDIADGKDVFPHESRSSREMALLSAAIVRLQARLNR</sequence>
<evidence type="ECO:0000256" key="1">
    <source>
        <dbReference type="SAM" id="Phobius"/>
    </source>
</evidence>
<protein>
    <recommendedName>
        <fullName evidence="4">HAMP domain-containing protein</fullName>
    </recommendedName>
</protein>